<dbReference type="GO" id="GO:0000110">
    <property type="term" value="C:nucleotide-excision repair factor 1 complex"/>
    <property type="evidence" value="ECO:0007669"/>
    <property type="project" value="TreeGrafter"/>
</dbReference>
<dbReference type="VEuPathDB" id="TriTrypDB:LINF_220005700"/>
<dbReference type="PANTHER" id="PTHR12749:SF0">
    <property type="entry name" value="DNA EXCISION REPAIR PROTEIN ERCC-1"/>
    <property type="match status" value="1"/>
</dbReference>
<dbReference type="Proteomes" id="UP000008153">
    <property type="component" value="Chromosome 22"/>
</dbReference>
<dbReference type="PANTHER" id="PTHR12749">
    <property type="entry name" value="EXCISION REPAIR CROSS-COMPLEMENTING 1 ERCC1"/>
    <property type="match status" value="1"/>
</dbReference>
<organism evidence="1 2">
    <name type="scientific">Leishmania infantum</name>
    <dbReference type="NCBI Taxonomy" id="5671"/>
    <lineage>
        <taxon>Eukaryota</taxon>
        <taxon>Discoba</taxon>
        <taxon>Euglenozoa</taxon>
        <taxon>Kinetoplastea</taxon>
        <taxon>Metakinetoplastina</taxon>
        <taxon>Trypanosomatida</taxon>
        <taxon>Trypanosomatidae</taxon>
        <taxon>Leishmaniinae</taxon>
        <taxon>Leishmania</taxon>
    </lineage>
</organism>
<dbReference type="Gene3D" id="1.10.150.20">
    <property type="entry name" value="5' to 3' exonuclease, C-terminal subdomain"/>
    <property type="match status" value="1"/>
</dbReference>
<dbReference type="GO" id="GO:0006312">
    <property type="term" value="P:mitotic recombination"/>
    <property type="evidence" value="ECO:0007669"/>
    <property type="project" value="TreeGrafter"/>
</dbReference>
<gene>
    <name evidence="1" type="ORF">LINJ_22_0008</name>
</gene>
<dbReference type="AlphaFoldDB" id="E9AGY7"/>
<evidence type="ECO:0000313" key="2">
    <source>
        <dbReference type="Proteomes" id="UP000008153"/>
    </source>
</evidence>
<keyword evidence="2" id="KW-1185">Reference proteome</keyword>
<dbReference type="eggNOG" id="ENOG502SAYU">
    <property type="taxonomic scope" value="Eukaryota"/>
</dbReference>
<name>E9AGY7_LEIIN</name>
<dbReference type="EMBL" id="FR796454">
    <property type="protein sequence ID" value="CBZ08651.1"/>
    <property type="molecule type" value="Genomic_DNA"/>
</dbReference>
<sequence>MHARLALPFLLPPPPSPHSSRPPFLSASNLGLCGTCDVLFSQGHCSLACTPARGTETPGQLSRVLRMRVTCATASSAPSLPLFFLFFLDCSATVLRDSLRLVPQRRLMSKHMISVGSRWVHHEVTQALRQRRGVRVEVNEELQHCDFASGASSVLYCDAHSAEIQRDQASLVLRLQEARQRCGTQPVILMVRMDSGVEVSLERLSWLNLECGVAQQCGLILVWSLDDAVQYLASLAASSVTSLEFTGAARPHVGDAPLAVLVDALTQTPQVVTRNDVVRIANRKTSIADALMSEASEWEGIAGLGSKKAARLQHLFRTPFLSSQQRIDSFVPASGESSFSTASKAADSHLPQPTGESIARLTEALSVDTTVTTEGRRRMMSALQRRLDKEDEEGGE</sequence>
<protein>
    <submittedName>
        <fullName evidence="1">Uncharacterized protein</fullName>
    </submittedName>
</protein>
<dbReference type="InParanoid" id="E9AGY7"/>
<dbReference type="GO" id="GO:0070522">
    <property type="term" value="C:ERCC4-ERCC1 complex"/>
    <property type="evidence" value="ECO:0007669"/>
    <property type="project" value="TreeGrafter"/>
</dbReference>
<dbReference type="KEGG" id="lif:LINJ_22_0008"/>
<reference evidence="1 2" key="2">
    <citation type="journal article" date="2011" name="Genome Res.">
        <title>Chromosome and gene copy number variation allow major structural change between species and strains of Leishmania.</title>
        <authorList>
            <person name="Rogers M.B."/>
            <person name="Hilley J.D."/>
            <person name="Dickens N.J."/>
            <person name="Wilkes J."/>
            <person name="Bates P.A."/>
            <person name="Depledge D.P."/>
            <person name="Harris D."/>
            <person name="Her Y."/>
            <person name="Herzyk P."/>
            <person name="Imamura H."/>
            <person name="Otto T.D."/>
            <person name="Sanders M."/>
            <person name="Seeger K."/>
            <person name="Dujardin J.C."/>
            <person name="Berriman M."/>
            <person name="Smith D.F."/>
            <person name="Hertz-Fowler C."/>
            <person name="Mottram J.C."/>
        </authorList>
    </citation>
    <scope>NUCLEOTIDE SEQUENCE [LARGE SCALE GENOMIC DNA]</scope>
    <source>
        <strain evidence="1 2">JPCM5</strain>
    </source>
</reference>
<accession>E9AGY7</accession>
<dbReference type="STRING" id="5671.E9AGY7"/>
<dbReference type="GeneID" id="10966453"/>
<dbReference type="InterPro" id="IPR004579">
    <property type="entry name" value="ERCC1/RAD10/SWI10"/>
</dbReference>
<dbReference type="GO" id="GO:0070914">
    <property type="term" value="P:UV-damage excision repair"/>
    <property type="evidence" value="ECO:0007669"/>
    <property type="project" value="TreeGrafter"/>
</dbReference>
<reference key="3">
    <citation type="submission" date="2011-02" db="EMBL/GenBank/DDBJ databases">
        <title>Chromosome and gene copy number variation allow genomic structural differences between species and strains of Leishmania.</title>
        <authorList>
            <person name="Hilley J.D."/>
            <person name="Rogers M."/>
            <person name="Wilkes J."/>
            <person name="Dickens N.J."/>
            <person name="Bates P."/>
            <person name="Depledge D.P."/>
            <person name="Harris D."/>
            <person name="Her Y."/>
            <person name="Herzyk P."/>
            <person name="Imamura H."/>
            <person name="Otto T.D."/>
            <person name="Saad W."/>
            <person name="Seeger K."/>
            <person name="Berriman M."/>
            <person name="Smith D.F."/>
            <person name="Hertz-Fowler C."/>
            <person name="Mottram J.C."/>
        </authorList>
    </citation>
    <scope>NUCLEOTIDE SEQUENCE</scope>
    <source>
        <strain>JPCM5</strain>
    </source>
</reference>
<dbReference type="FunFam" id="1.10.150.20:FF:000182">
    <property type="entry name" value="Uncharacterized protein"/>
    <property type="match status" value="1"/>
</dbReference>
<reference evidence="1 2" key="1">
    <citation type="journal article" date="2007" name="Nat. Genet.">
        <title>Comparative genomic analysis of three Leishmania species that cause diverse human disease.</title>
        <authorList>
            <person name="Peacock C.S."/>
            <person name="Seeger K."/>
            <person name="Harris D."/>
            <person name="Murphy L."/>
            <person name="Ruiz J.C."/>
            <person name="Quail M.A."/>
            <person name="Peters N."/>
            <person name="Adlem E."/>
            <person name="Tivey A."/>
            <person name="Aslett M."/>
            <person name="Kerhornou A."/>
            <person name="Ivens A."/>
            <person name="Fraser A."/>
            <person name="Rajandream M.A."/>
            <person name="Carver T."/>
            <person name="Norbertczak H."/>
            <person name="Chillingworth T."/>
            <person name="Hance Z."/>
            <person name="Jagels K."/>
            <person name="Moule S."/>
            <person name="Ormond D."/>
            <person name="Rutter S."/>
            <person name="Squares R."/>
            <person name="Whitehead S."/>
            <person name="Rabbinowitsch E."/>
            <person name="Arrowsmith C."/>
            <person name="White B."/>
            <person name="Thurston S."/>
            <person name="Bringaud F."/>
            <person name="Baldauf S.L."/>
            <person name="Faulconbridge A."/>
            <person name="Jeffares D."/>
            <person name="Depledge D.P."/>
            <person name="Oyola S.O."/>
            <person name="Hilley J.D."/>
            <person name="Brito L.O."/>
            <person name="Tosi L.R."/>
            <person name="Barrell B."/>
            <person name="Cruz A.K."/>
            <person name="Mottram J.C."/>
            <person name="Smith D.F."/>
            <person name="Berriman M."/>
        </authorList>
    </citation>
    <scope>NUCLEOTIDE SEQUENCE [LARGE SCALE GENOMIC DNA]</scope>
    <source>
        <strain evidence="1 2">JPCM5</strain>
    </source>
</reference>
<evidence type="ECO:0000313" key="1">
    <source>
        <dbReference type="EMBL" id="CBZ08651.1"/>
    </source>
</evidence>
<dbReference type="GO" id="GO:0003697">
    <property type="term" value="F:single-stranded DNA binding"/>
    <property type="evidence" value="ECO:0007669"/>
    <property type="project" value="TreeGrafter"/>
</dbReference>
<dbReference type="GO" id="GO:0003684">
    <property type="term" value="F:damaged DNA binding"/>
    <property type="evidence" value="ECO:0007669"/>
    <property type="project" value="InterPro"/>
</dbReference>
<dbReference type="RefSeq" id="XP_003392488.1">
    <property type="nucleotide sequence ID" value="XM_003392440.1"/>
</dbReference>
<proteinExistence type="predicted"/>
<dbReference type="SMR" id="E9AGY7"/>